<evidence type="ECO:0000313" key="8">
    <source>
        <dbReference type="EMBL" id="TKG59697.1"/>
    </source>
</evidence>
<dbReference type="Gene3D" id="3.30.70.20">
    <property type="match status" value="1"/>
</dbReference>
<proteinExistence type="predicted"/>
<comment type="cofactor">
    <cofactor evidence="1">
        <name>[3Fe-4S] cluster</name>
        <dbReference type="ChEBI" id="CHEBI:21137"/>
    </cofactor>
</comment>
<reference evidence="8 9" key="1">
    <citation type="journal article" date="2015" name="Antonie Van Leeuwenhoek">
        <title>Prauserella endophytica sp. nov., an endophytic actinobacterium isolated from Tamarix taklamakanensis.</title>
        <authorList>
            <person name="Liu J.M."/>
            <person name="Habden X."/>
            <person name="Guo L."/>
            <person name="Tuo L."/>
            <person name="Jiang Z.K."/>
            <person name="Liu S.W."/>
            <person name="Liu X.F."/>
            <person name="Chen L."/>
            <person name="Li R.F."/>
            <person name="Zhang Y.Q."/>
            <person name="Sun C.H."/>
        </authorList>
    </citation>
    <scope>NUCLEOTIDE SEQUENCE [LARGE SCALE GENOMIC DNA]</scope>
    <source>
        <strain evidence="8 9">CGMCC 4.7182</strain>
    </source>
</reference>
<dbReference type="RefSeq" id="WP_110343998.1">
    <property type="nucleotide sequence ID" value="NZ_SWMS01000043.1"/>
</dbReference>
<evidence type="ECO:0000313" key="9">
    <source>
        <dbReference type="Proteomes" id="UP000309992"/>
    </source>
</evidence>
<evidence type="ECO:0000256" key="6">
    <source>
        <dbReference type="ARBA" id="ARBA00023014"/>
    </source>
</evidence>
<keyword evidence="3" id="KW-0479">Metal-binding</keyword>
<evidence type="ECO:0000256" key="1">
    <source>
        <dbReference type="ARBA" id="ARBA00001927"/>
    </source>
</evidence>
<comment type="caution">
    <text evidence="8">The sequence shown here is derived from an EMBL/GenBank/DDBJ whole genome shotgun (WGS) entry which is preliminary data.</text>
</comment>
<keyword evidence="7" id="KW-0003">3Fe-4S</keyword>
<dbReference type="EMBL" id="SWMS01000043">
    <property type="protein sequence ID" value="TKG59697.1"/>
    <property type="molecule type" value="Genomic_DNA"/>
</dbReference>
<name>A0ABY2RTB7_9PSEU</name>
<keyword evidence="2" id="KW-0813">Transport</keyword>
<organism evidence="8 9">
    <name type="scientific">Prauserella endophytica</name>
    <dbReference type="NCBI Taxonomy" id="1592324"/>
    <lineage>
        <taxon>Bacteria</taxon>
        <taxon>Bacillati</taxon>
        <taxon>Actinomycetota</taxon>
        <taxon>Actinomycetes</taxon>
        <taxon>Pseudonocardiales</taxon>
        <taxon>Pseudonocardiaceae</taxon>
        <taxon>Prauserella</taxon>
        <taxon>Prauserella coralliicola group</taxon>
    </lineage>
</organism>
<dbReference type="Proteomes" id="UP000309992">
    <property type="component" value="Unassembled WGS sequence"/>
</dbReference>
<dbReference type="SUPFAM" id="SSF54862">
    <property type="entry name" value="4Fe-4S ferredoxins"/>
    <property type="match status" value="1"/>
</dbReference>
<evidence type="ECO:0000256" key="3">
    <source>
        <dbReference type="ARBA" id="ARBA00022723"/>
    </source>
</evidence>
<dbReference type="Pfam" id="PF13459">
    <property type="entry name" value="Fer4_15"/>
    <property type="match status" value="1"/>
</dbReference>
<dbReference type="InterPro" id="IPR051269">
    <property type="entry name" value="Fe-S_cluster_ET"/>
</dbReference>
<dbReference type="PANTHER" id="PTHR36923:SF3">
    <property type="entry name" value="FERREDOXIN"/>
    <property type="match status" value="1"/>
</dbReference>
<sequence>MRVTIDFEKCDSHAVCALTAPKIFWVDDHGYTQFDPAPDEAERENAVRAAQQCPAQAIQIVENREAGCGRASRQQGSNGPQR</sequence>
<evidence type="ECO:0000256" key="2">
    <source>
        <dbReference type="ARBA" id="ARBA00022448"/>
    </source>
</evidence>
<evidence type="ECO:0000256" key="4">
    <source>
        <dbReference type="ARBA" id="ARBA00022982"/>
    </source>
</evidence>
<keyword evidence="5" id="KW-0408">Iron</keyword>
<keyword evidence="4" id="KW-0249">Electron transport</keyword>
<evidence type="ECO:0000256" key="7">
    <source>
        <dbReference type="ARBA" id="ARBA00023291"/>
    </source>
</evidence>
<gene>
    <name evidence="8" type="ORF">FCN18_36560</name>
</gene>
<keyword evidence="9" id="KW-1185">Reference proteome</keyword>
<protein>
    <submittedName>
        <fullName evidence="8">Ferredoxin</fullName>
    </submittedName>
</protein>
<evidence type="ECO:0000256" key="5">
    <source>
        <dbReference type="ARBA" id="ARBA00023004"/>
    </source>
</evidence>
<keyword evidence="6" id="KW-0411">Iron-sulfur</keyword>
<accession>A0ABY2RTB7</accession>
<dbReference type="PANTHER" id="PTHR36923">
    <property type="entry name" value="FERREDOXIN"/>
    <property type="match status" value="1"/>
</dbReference>